<keyword evidence="1" id="KW-1133">Transmembrane helix</keyword>
<keyword evidence="1" id="KW-0812">Transmembrane</keyword>
<dbReference type="Gene3D" id="3.20.20.80">
    <property type="entry name" value="Glycosidases"/>
    <property type="match status" value="1"/>
</dbReference>
<dbReference type="InterPro" id="IPR017853">
    <property type="entry name" value="GH"/>
</dbReference>
<name>A0AA95F3F3_9BACL</name>
<dbReference type="SUPFAM" id="SSF51445">
    <property type="entry name" value="(Trans)glycosidases"/>
    <property type="match status" value="1"/>
</dbReference>
<proteinExistence type="predicted"/>
<sequence length="734" mass="84518">MTRKFALSTIIVIVAVGIGVFGYMSLDSNKKSTESTPLSFQFAEDQGVQYMSKTDQQSFYIYRNSNWEKTFVKGVNIGAGKPGAFPGELAISYEEYYRWFGYISEMNANTIRVYTILRPQFYNALYDFNQAAERAGHDPIYVIHGVWINENDIVSIEDTFGQDDKILNDTIKSGQDIIDIIHGRHDLPVRKGHADGTYTSDISRYVMGWILGIEWEPALVVGTNEHNPDRASYDGQYLYTVDASPFEAFLAQLGDELISYEMTRYSMQRPVAFSNWVTTDPLEHPYEPYINEDLVEVNVEHVKWHDTYKPGMFVSYHVYPYYPDSFSYQHDYVEYVDEDGKVNPYRAYLEDIKKVHSMPIVISELGIPASRGKAHENIVTGYNQGFVDEKSQGEMILHMMNDIDAARLAGGLVFSWQDEWFKRTWNNSDLDMSDHRPFWLNAQTNEQHFGLLAMDPGTDQSISYVDGKVDDWSEDKPIYTSDEMKLYIKSDEGYVYLRVESDSYDFSKDTLIIPFDTIADQGNDQFAQFKTNFSDAADFVLQIHGQNDSRLMVDAYYDNYYFRHAILSDYLKQNEAYHHKNSGIFNPIQLALTREMHIPIVELAVPFTGYETGVLKYGISNPDSDDFDSLSDFYYDNGNLEIRIPWQLLNVMDPSQKYVINDMFSQGKITPLQVNGFNVGIARIKGGLAKSEQEQTVSMSEYHWEAWDIPTFHERLKPSYYILKNGFQALGARK</sequence>
<reference evidence="2" key="1">
    <citation type="submission" date="2023-03" db="EMBL/GenBank/DDBJ databases">
        <title>Andean soil-derived lignocellulolytic bacterial consortium as a source of novel taxa and putative plastic-active enzymes.</title>
        <authorList>
            <person name="Diaz-Garcia L."/>
            <person name="Chuvochina M."/>
            <person name="Feuerriegel G."/>
            <person name="Bunk B."/>
            <person name="Sproer C."/>
            <person name="Streit W.R."/>
            <person name="Rodriguez L.M."/>
            <person name="Overmann J."/>
            <person name="Jimenez D.J."/>
        </authorList>
    </citation>
    <scope>NUCLEOTIDE SEQUENCE</scope>
    <source>
        <strain evidence="2">MAG 2441</strain>
    </source>
</reference>
<evidence type="ECO:0000256" key="1">
    <source>
        <dbReference type="SAM" id="Phobius"/>
    </source>
</evidence>
<protein>
    <submittedName>
        <fullName evidence="2">Family 2 glycosyl transferase</fullName>
    </submittedName>
</protein>
<keyword evidence="2" id="KW-0808">Transferase</keyword>
<dbReference type="GO" id="GO:0016740">
    <property type="term" value="F:transferase activity"/>
    <property type="evidence" value="ECO:0007669"/>
    <property type="project" value="UniProtKB-KW"/>
</dbReference>
<keyword evidence="3" id="KW-1185">Reference proteome</keyword>
<organism evidence="2 3">
    <name type="scientific">Candidatus Cohnella colombiensis</name>
    <dbReference type="NCBI Taxonomy" id="3121368"/>
    <lineage>
        <taxon>Bacteria</taxon>
        <taxon>Bacillati</taxon>
        <taxon>Bacillota</taxon>
        <taxon>Bacilli</taxon>
        <taxon>Bacillales</taxon>
        <taxon>Paenibacillaceae</taxon>
        <taxon>Cohnella</taxon>
    </lineage>
</organism>
<evidence type="ECO:0000313" key="2">
    <source>
        <dbReference type="EMBL" id="WEK54065.1"/>
    </source>
</evidence>
<dbReference type="EMBL" id="CP119317">
    <property type="protein sequence ID" value="WEK54065.1"/>
    <property type="molecule type" value="Genomic_DNA"/>
</dbReference>
<dbReference type="Proteomes" id="UP001178662">
    <property type="component" value="Chromosome"/>
</dbReference>
<evidence type="ECO:0000313" key="3">
    <source>
        <dbReference type="Proteomes" id="UP001178662"/>
    </source>
</evidence>
<dbReference type="AlphaFoldDB" id="A0AA95F3F3"/>
<keyword evidence="1" id="KW-0472">Membrane</keyword>
<accession>A0AA95F3F3</accession>
<feature type="transmembrane region" description="Helical" evidence="1">
    <location>
        <begin position="5"/>
        <end position="26"/>
    </location>
</feature>
<gene>
    <name evidence="2" type="ORF">P0Y55_16110</name>
</gene>